<organism evidence="1 2">
    <name type="scientific">Diabrotica balteata</name>
    <name type="common">Banded cucumber beetle</name>
    <dbReference type="NCBI Taxonomy" id="107213"/>
    <lineage>
        <taxon>Eukaryota</taxon>
        <taxon>Metazoa</taxon>
        <taxon>Ecdysozoa</taxon>
        <taxon>Arthropoda</taxon>
        <taxon>Hexapoda</taxon>
        <taxon>Insecta</taxon>
        <taxon>Pterygota</taxon>
        <taxon>Neoptera</taxon>
        <taxon>Endopterygota</taxon>
        <taxon>Coleoptera</taxon>
        <taxon>Polyphaga</taxon>
        <taxon>Cucujiformia</taxon>
        <taxon>Chrysomeloidea</taxon>
        <taxon>Chrysomelidae</taxon>
        <taxon>Galerucinae</taxon>
        <taxon>Diabroticina</taxon>
        <taxon>Diabroticites</taxon>
        <taxon>Diabrotica</taxon>
    </lineage>
</organism>
<dbReference type="AlphaFoldDB" id="A0A9N9XAQ4"/>
<gene>
    <name evidence="1" type="ORF">DIABBA_LOCUS5320</name>
</gene>
<accession>A0A9N9XAQ4</accession>
<dbReference type="Proteomes" id="UP001153709">
    <property type="component" value="Chromosome 3"/>
</dbReference>
<dbReference type="InterPro" id="IPR029060">
    <property type="entry name" value="PIN-like_dom_sf"/>
</dbReference>
<keyword evidence="2" id="KW-1185">Reference proteome</keyword>
<dbReference type="EMBL" id="OU898278">
    <property type="protein sequence ID" value="CAG9831755.1"/>
    <property type="molecule type" value="Genomic_DNA"/>
</dbReference>
<dbReference type="SUPFAM" id="SSF88723">
    <property type="entry name" value="PIN domain-like"/>
    <property type="match status" value="1"/>
</dbReference>
<reference evidence="1" key="1">
    <citation type="submission" date="2022-01" db="EMBL/GenBank/DDBJ databases">
        <authorList>
            <person name="King R."/>
        </authorList>
    </citation>
    <scope>NUCLEOTIDE SEQUENCE</scope>
</reference>
<protein>
    <submittedName>
        <fullName evidence="1">Uncharacterized protein</fullName>
    </submittedName>
</protein>
<dbReference type="PANTHER" id="PTHR10773">
    <property type="entry name" value="DNA-DIRECTED RNA POLYMERASES I, II, AND III SUBUNIT RPABC2"/>
    <property type="match status" value="1"/>
</dbReference>
<dbReference type="Gene3D" id="3.40.50.1010">
    <property type="entry name" value="5'-nuclease"/>
    <property type="match status" value="1"/>
</dbReference>
<dbReference type="PANTHER" id="PTHR10773:SF19">
    <property type="match status" value="1"/>
</dbReference>
<proteinExistence type="predicted"/>
<evidence type="ECO:0000313" key="1">
    <source>
        <dbReference type="EMBL" id="CAG9831755.1"/>
    </source>
</evidence>
<evidence type="ECO:0000313" key="2">
    <source>
        <dbReference type="Proteomes" id="UP001153709"/>
    </source>
</evidence>
<dbReference type="OrthoDB" id="6781249at2759"/>
<name>A0A9N9XAQ4_DIABA</name>
<sequence length="703" mass="80078">MARSNASSDSDSDTPCIRKKGVVNSYKYARNKYRDARVRGVSFVNAAGKEILARVPALECGQVAVLAIPLFNSLCKLKCLSHWNAEEKTTLLSTFNNLSNKDEQDVFLQGLMDCAVPKRRLPADKNKKPKSKTVTYNLLLNGSRVAICKKGFLASFGITKKRCERLSNLLHKQQTPRDRRGKSSSYNKIPTELLSEVHKHIASYPTKTAHYTSHEMQYLDSTLNVQKMYDMYKVKHADHKISYESFWRYFKENFDLKFGQLSRIHVYKNINSKKNQSLILYDRTAIEDEIEKYFEYELAPYPLSLFDDSGMRKSQKSAIYDCFETVNIDIDNINATYIIDGGYLLHRVVWDHEETFNHILDKYVQYVHRHFDHRVTVVFDGYADSTKNIKAAEQRRRATTTSSSSDVIFDEFMTVTTSQQKFLANTHNKSRFISMLKEKFTSENISVKQADNDADVLIVETTIEHFNSTNPTILVGEDVDLLVLLTARTPTEKIIYFLKPGKTQQQSKIYSSKSLSAFSKCQNHILFLHAVTGCDTTSAFFRRGKRSVLKLFERQDLLDCAEVFKESTSTPQDLYASTCSESIVGVIALVIKMDDSGACEVSTSRGIKSKIPNTYSKPLTDKELLYLLENSDMEDAMDSDNSFALSHRNTMTMMVLIPITVSDLAASETVPSMTVDDAGLTDFDNVWINNYRYQKNNVPENIG</sequence>